<dbReference type="Proteomes" id="UP001516023">
    <property type="component" value="Unassembled WGS sequence"/>
</dbReference>
<dbReference type="EMBL" id="JABMIG020000025">
    <property type="protein sequence ID" value="KAL3801640.1"/>
    <property type="molecule type" value="Genomic_DNA"/>
</dbReference>
<sequence length="1136" mass="125946">MTSNGDDLISMTNSLSIELKSSAFSADSNTGRRDCTRQLNQLKAVLRQMSRDDCYRVISNSVILGDAGATNQTGTFTDDSIVATLFSIIGNENEFSTEGHRESSLEILKILISEAFCTINDLLNDDGDGNATSALSYRARKQTDESTRVLTALFQQCSVTFRDRMQRSSQNNPDFHFSGTGTINMPMESSEHIRLLLVELMLDISTYLTEVIKECTVDEKALFYSVSVACETLAKSAMLDPYPEVQRASCSLIETLAQLCPLAVRMNVTSLLLPLTGIRPSRLSGDQAITCFPDVKNSLFWHRHTKTRTKAVYASIAIVLCCPSESALHNKDSGTDNLSYMDCNHGQQTHLARHGHGSKSSSTEQLLNETVLRGWEELIKLDPSVAVRNAVIRSLGQVACMLKWTFLTSNKIDLSSQNEDSDLAFKSPMGLESVVETKVLSLLLFGLSDRNTQVRATALQTMKSFCQEEGSSCHWQLIANYYEPLLELALDQCSSQPSPIQSKVRSLEALQVLFSLTIPFTMDTGAEGTSLNRGSKLKMSRINIRYIIQVLSNAILSEENDVLDASLKCCRILGSSDELAIKILSHLSEVKEMDVLHRNEGESETSPDAAAVAFVPTPRRVISTLLLLDGLMKGYLSNLEMAQVLHDFDSLIPASAPAWFCSPYASRVICRTLSCDLVVNSAVAHSSLAWALLDACSSLVQCLKPPEAKPIEFELTEDSVVDIMTSITYLAGCPDSFGLSSNSVKVLDELSRSRYCDDSNESNPSSRFSLLDDYFRRVYMKINATAPFPWKRSDPAFLAINAFLRMSRGSTIRSNFDLIAPLFLYHLPEKKEKSETSHSDGHNSRAFAEKEDLVVEEYSLRMSFMSLLQAILSDGSFLKSASKQQGQPTQTSLSSQFSAQFSFDLLLSLVLPNLVWKSGGLAAALRKLSGATLFALLSQIDDPQELEDDPMSSVFWPSMEYDTYTYLLPILHSILDDTESTTRELSCACLSLIFRHMTREIFHDLWNTDTRVIDTLHPRLLALLDDSHNHVRVAACTTLERFLALAFDSANQLNTACCIGLSALENIAESLILTLDDPDSLVRAKTFQVLLVLVDYSTKQDKIAEMIERIAANSLKSHRDASYCQLLLQKLQTTRG</sequence>
<dbReference type="SUPFAM" id="SSF48371">
    <property type="entry name" value="ARM repeat"/>
    <property type="match status" value="1"/>
</dbReference>
<dbReference type="InterPro" id="IPR052623">
    <property type="entry name" value="DAAF5"/>
</dbReference>
<evidence type="ECO:0000313" key="2">
    <source>
        <dbReference type="Proteomes" id="UP001516023"/>
    </source>
</evidence>
<evidence type="ECO:0008006" key="3">
    <source>
        <dbReference type="Google" id="ProtNLM"/>
    </source>
</evidence>
<dbReference type="PANTHER" id="PTHR16216:SF2">
    <property type="entry name" value="DYNEIN AXONEMAL ASSEMBLY FACTOR 5"/>
    <property type="match status" value="1"/>
</dbReference>
<name>A0ABD3QMR3_9STRA</name>
<dbReference type="Gene3D" id="1.25.10.10">
    <property type="entry name" value="Leucine-rich Repeat Variant"/>
    <property type="match status" value="2"/>
</dbReference>
<comment type="caution">
    <text evidence="1">The sequence shown here is derived from an EMBL/GenBank/DDBJ whole genome shotgun (WGS) entry which is preliminary data.</text>
</comment>
<dbReference type="InterPro" id="IPR016024">
    <property type="entry name" value="ARM-type_fold"/>
</dbReference>
<protein>
    <recommendedName>
        <fullName evidence="3">MMS19 nucleotide excision repair protein</fullName>
    </recommendedName>
</protein>
<dbReference type="AlphaFoldDB" id="A0ABD3QMR3"/>
<dbReference type="InterPro" id="IPR011989">
    <property type="entry name" value="ARM-like"/>
</dbReference>
<organism evidence="1 2">
    <name type="scientific">Cyclotella cryptica</name>
    <dbReference type="NCBI Taxonomy" id="29204"/>
    <lineage>
        <taxon>Eukaryota</taxon>
        <taxon>Sar</taxon>
        <taxon>Stramenopiles</taxon>
        <taxon>Ochrophyta</taxon>
        <taxon>Bacillariophyta</taxon>
        <taxon>Coscinodiscophyceae</taxon>
        <taxon>Thalassiosirophycidae</taxon>
        <taxon>Stephanodiscales</taxon>
        <taxon>Stephanodiscaceae</taxon>
        <taxon>Cyclotella</taxon>
    </lineage>
</organism>
<proteinExistence type="predicted"/>
<reference evidence="1 2" key="1">
    <citation type="journal article" date="2020" name="G3 (Bethesda)">
        <title>Improved Reference Genome for Cyclotella cryptica CCMP332, a Model for Cell Wall Morphogenesis, Salinity Adaptation, and Lipid Production in Diatoms (Bacillariophyta).</title>
        <authorList>
            <person name="Roberts W.R."/>
            <person name="Downey K.M."/>
            <person name="Ruck E.C."/>
            <person name="Traller J.C."/>
            <person name="Alverson A.J."/>
        </authorList>
    </citation>
    <scope>NUCLEOTIDE SEQUENCE [LARGE SCALE GENOMIC DNA]</scope>
    <source>
        <strain evidence="1 2">CCMP332</strain>
    </source>
</reference>
<evidence type="ECO:0000313" key="1">
    <source>
        <dbReference type="EMBL" id="KAL3801640.1"/>
    </source>
</evidence>
<accession>A0ABD3QMR3</accession>
<keyword evidence="2" id="KW-1185">Reference proteome</keyword>
<dbReference type="PANTHER" id="PTHR16216">
    <property type="entry name" value="DYNEIN ASSEMBLY FACTOR 5, AXONEMAL"/>
    <property type="match status" value="1"/>
</dbReference>
<gene>
    <name evidence="1" type="ORF">HJC23_013145</name>
</gene>